<dbReference type="STRING" id="765952.PUV_19190"/>
<sequence>MFTQYPLFQSHLDVAHNHWKKLVNPGDTVIDATCGNGHDTLILAKLVLDSSSGCVIGMDVQPQAIAATREKLAKELSANQMERLHLHCACHSIFPIQTENSVQLIVYNLGYLPKSDKSLTTCVNTTLISLQAALSLIAPGGAVSLTCYPGHEEGKREEEAILNFVQKLRPQEWSCSYQTWVNRQKAPGLLLIQKANTKKCLITE</sequence>
<dbReference type="PANTHER" id="PTHR35276:SF1">
    <property type="entry name" value="TRNA (MNM(5)S(2)U34)-METHYLTRANSFERASE, CHLOROPLASTIC"/>
    <property type="match status" value="1"/>
</dbReference>
<evidence type="ECO:0000313" key="2">
    <source>
        <dbReference type="Proteomes" id="UP000000495"/>
    </source>
</evidence>
<dbReference type="PANTHER" id="PTHR35276">
    <property type="entry name" value="S-ADENOSYL-L-METHIONINE-DEPENDENT METHYLTRANSFERASES SUPERFAMILY PROTEIN"/>
    <property type="match status" value="1"/>
</dbReference>
<dbReference type="InterPro" id="IPR029063">
    <property type="entry name" value="SAM-dependent_MTases_sf"/>
</dbReference>
<dbReference type="GO" id="GO:0032259">
    <property type="term" value="P:methylation"/>
    <property type="evidence" value="ECO:0007669"/>
    <property type="project" value="UniProtKB-KW"/>
</dbReference>
<dbReference type="SUPFAM" id="SSF53335">
    <property type="entry name" value="S-adenosyl-L-methionine-dependent methyltransferases"/>
    <property type="match status" value="1"/>
</dbReference>
<dbReference type="EMBL" id="FR872580">
    <property type="protein sequence ID" value="CCB86869.1"/>
    <property type="molecule type" value="Genomic_DNA"/>
</dbReference>
<keyword evidence="2" id="KW-1185">Reference proteome</keyword>
<proteinExistence type="predicted"/>
<evidence type="ECO:0000313" key="1">
    <source>
        <dbReference type="EMBL" id="CCB86869.1"/>
    </source>
</evidence>
<organism evidence="1 2">
    <name type="scientific">Parachlamydia acanthamoebae (strain UV7)</name>
    <dbReference type="NCBI Taxonomy" id="765952"/>
    <lineage>
        <taxon>Bacteria</taxon>
        <taxon>Pseudomonadati</taxon>
        <taxon>Chlamydiota</taxon>
        <taxon>Chlamydiia</taxon>
        <taxon>Parachlamydiales</taxon>
        <taxon>Parachlamydiaceae</taxon>
        <taxon>Parachlamydia</taxon>
    </lineage>
</organism>
<protein>
    <submittedName>
        <fullName evidence="1">Hypothetical rRNA methylase</fullName>
        <ecNumber evidence="1">2.1.1.-</ecNumber>
    </submittedName>
</protein>
<dbReference type="KEGG" id="puv:PUV_19190"/>
<reference evidence="1 2" key="2">
    <citation type="journal article" date="2011" name="Mol. Biol. Evol.">
        <title>Unity in variety--the pan-genome of the Chlamydiae.</title>
        <authorList>
            <person name="Collingro A."/>
            <person name="Tischler P."/>
            <person name="Weinmaier T."/>
            <person name="Penz T."/>
            <person name="Heinz E."/>
            <person name="Brunham R.C."/>
            <person name="Read T.D."/>
            <person name="Bavoil P.M."/>
            <person name="Sachse K."/>
            <person name="Kahane S."/>
            <person name="Friedman M.G."/>
            <person name="Rattei T."/>
            <person name="Myers G.S."/>
            <person name="Horn M."/>
        </authorList>
    </citation>
    <scope>NUCLEOTIDE SEQUENCE [LARGE SCALE GENOMIC DNA]</scope>
    <source>
        <strain evidence="2">UV7</strain>
    </source>
</reference>
<name>F8L0W2_PARAV</name>
<dbReference type="GO" id="GO:0008168">
    <property type="term" value="F:methyltransferase activity"/>
    <property type="evidence" value="ECO:0007669"/>
    <property type="project" value="UniProtKB-KW"/>
</dbReference>
<gene>
    <name evidence="1" type="primary">ytqB</name>
    <name evidence="1" type="ordered locus">PUV_19190</name>
</gene>
<accession>F8L0W2</accession>
<dbReference type="AlphaFoldDB" id="F8L0W2"/>
<dbReference type="eggNOG" id="COG0144">
    <property type="taxonomic scope" value="Bacteria"/>
</dbReference>
<dbReference type="InterPro" id="IPR010719">
    <property type="entry name" value="MnmM_MeTrfase"/>
</dbReference>
<dbReference type="Gene3D" id="3.40.50.150">
    <property type="entry name" value="Vaccinia Virus protein VP39"/>
    <property type="match status" value="1"/>
</dbReference>
<dbReference type="OrthoDB" id="9792989at2"/>
<dbReference type="HOGENOM" id="CLU_079190_1_0_0"/>
<dbReference type="Pfam" id="PF06962">
    <property type="entry name" value="rRNA_methylase"/>
    <property type="match status" value="1"/>
</dbReference>
<keyword evidence="1" id="KW-0808">Transferase</keyword>
<dbReference type="Proteomes" id="UP000000495">
    <property type="component" value="Chromosome"/>
</dbReference>
<reference key="1">
    <citation type="journal article" date="2011" name="Mol. Biol. Evol.">
        <title>Unity in variety -- the pan-genome of the Chlamydiae.</title>
        <authorList>
            <person name="Collingro A."/>
            <person name="Tischler P."/>
            <person name="Weinmaier T."/>
            <person name="Penz T."/>
            <person name="Heinz E."/>
            <person name="Brunham R.C."/>
            <person name="Read T.D."/>
            <person name="Bavoil P.M."/>
            <person name="Sachse K."/>
            <person name="Kahane S."/>
            <person name="Friedman M.G."/>
            <person name="Rattei T."/>
            <person name="Myers G.S.A."/>
            <person name="Horn M."/>
        </authorList>
    </citation>
    <scope>NUCLEOTIDE SEQUENCE</scope>
    <source>
        <strain>UV7</strain>
    </source>
</reference>
<dbReference type="RefSeq" id="WP_006340136.1">
    <property type="nucleotide sequence ID" value="NC_015702.1"/>
</dbReference>
<dbReference type="EC" id="2.1.1.-" evidence="1"/>
<dbReference type="CDD" id="cd02440">
    <property type="entry name" value="AdoMet_MTases"/>
    <property type="match status" value="1"/>
</dbReference>
<keyword evidence="1" id="KW-0489">Methyltransferase</keyword>